<dbReference type="eggNOG" id="ENOG5030W55">
    <property type="taxonomic scope" value="Bacteria"/>
</dbReference>
<reference evidence="1 2" key="1">
    <citation type="submission" date="2013-02" db="EMBL/GenBank/DDBJ databases">
        <title>The Genome Sequence of Acinetobacter sp. CIP 56.2.</title>
        <authorList>
            <consortium name="The Broad Institute Genome Sequencing Platform"/>
            <consortium name="The Broad Institute Genome Sequencing Center for Infectious Disease"/>
            <person name="Cerqueira G."/>
            <person name="Feldgarden M."/>
            <person name="Courvalin P."/>
            <person name="Perichon B."/>
            <person name="Grillot-Courvalin C."/>
            <person name="Clermont D."/>
            <person name="Rocha E."/>
            <person name="Yoon E.-J."/>
            <person name="Nemec A."/>
            <person name="Walker B."/>
            <person name="Young S.K."/>
            <person name="Zeng Q."/>
            <person name="Gargeya S."/>
            <person name="Fitzgerald M."/>
            <person name="Haas B."/>
            <person name="Abouelleil A."/>
            <person name="Alvarado L."/>
            <person name="Arachchi H.M."/>
            <person name="Berlin A.M."/>
            <person name="Chapman S.B."/>
            <person name="Dewar J."/>
            <person name="Goldberg J."/>
            <person name="Griggs A."/>
            <person name="Gujja S."/>
            <person name="Hansen M."/>
            <person name="Howarth C."/>
            <person name="Imamovic A."/>
            <person name="Larimer J."/>
            <person name="McCowan C."/>
            <person name="Murphy C."/>
            <person name="Neiman D."/>
            <person name="Pearson M."/>
            <person name="Priest M."/>
            <person name="Roberts A."/>
            <person name="Saif S."/>
            <person name="Shea T."/>
            <person name="Sisk P."/>
            <person name="Sykes S."/>
            <person name="Wortman J."/>
            <person name="Nusbaum C."/>
            <person name="Birren B."/>
        </authorList>
    </citation>
    <scope>NUCLEOTIDE SEQUENCE [LARGE SCALE GENOMIC DNA]</scope>
    <source>
        <strain evidence="1 2">CIP 56.2</strain>
    </source>
</reference>
<dbReference type="RefSeq" id="WP_004807745.1">
    <property type="nucleotide sequence ID" value="NZ_KB849440.1"/>
</dbReference>
<evidence type="ECO:0008006" key="3">
    <source>
        <dbReference type="Google" id="ProtNLM"/>
    </source>
</evidence>
<dbReference type="InterPro" id="IPR011335">
    <property type="entry name" value="Restrct_endonuc-II-like"/>
</dbReference>
<dbReference type="Proteomes" id="UP000013209">
    <property type="component" value="Unassembled WGS sequence"/>
</dbReference>
<sequence length="207" mass="23941">MWIPRASSVGRLMASPEKSTLPGGAISYMEEELSKACLDWEKDLDFKTLQKGIQVEDLSIELYNDVFFTMYSKNTERKQNEFLTGECDIDDEQNSLIIDIKSAFSKPSFPMILRLNGKKGYEWQLRAYMHLWERNNAQLAYCLVDTPFELIGNDPEEWHIVGHINPALRVSTVSLKRESVKEKQMLDRIRIAQDWMSEELSKRGLAA</sequence>
<dbReference type="AlphaFoldDB" id="N8XL26"/>
<dbReference type="HOGENOM" id="CLU_063200_1_0_6"/>
<dbReference type="PATRIC" id="fig|1144672.3.peg.3512"/>
<name>N8XL26_9GAMM</name>
<evidence type="ECO:0000313" key="1">
    <source>
        <dbReference type="EMBL" id="ENV07780.1"/>
    </source>
</evidence>
<dbReference type="Gene3D" id="3.90.320.10">
    <property type="match status" value="1"/>
</dbReference>
<accession>N8XL26</accession>
<dbReference type="EMBL" id="APPH01000020">
    <property type="protein sequence ID" value="ENV07780.1"/>
    <property type="molecule type" value="Genomic_DNA"/>
</dbReference>
<protein>
    <recommendedName>
        <fullName evidence="3">YqaJ viral recombinase domain-containing protein</fullName>
    </recommendedName>
</protein>
<comment type="caution">
    <text evidence="1">The sequence shown here is derived from an EMBL/GenBank/DDBJ whole genome shotgun (WGS) entry which is preliminary data.</text>
</comment>
<organism evidence="1 2">
    <name type="scientific">Acinetobacter higginsii</name>
    <dbReference type="NCBI Taxonomy" id="70347"/>
    <lineage>
        <taxon>Bacteria</taxon>
        <taxon>Pseudomonadati</taxon>
        <taxon>Pseudomonadota</taxon>
        <taxon>Gammaproteobacteria</taxon>
        <taxon>Moraxellales</taxon>
        <taxon>Moraxellaceae</taxon>
        <taxon>Acinetobacter</taxon>
    </lineage>
</organism>
<dbReference type="STRING" id="1144672.F966_03637"/>
<evidence type="ECO:0000313" key="2">
    <source>
        <dbReference type="Proteomes" id="UP000013209"/>
    </source>
</evidence>
<gene>
    <name evidence="1" type="ORF">F966_03637</name>
</gene>
<proteinExistence type="predicted"/>
<dbReference type="InterPro" id="IPR011604">
    <property type="entry name" value="PDDEXK-like_dom_sf"/>
</dbReference>
<dbReference type="SUPFAM" id="SSF52980">
    <property type="entry name" value="Restriction endonuclease-like"/>
    <property type="match status" value="1"/>
</dbReference>